<name>A0AAV0BNT3_PHAPC</name>
<dbReference type="Proteomes" id="UP001153365">
    <property type="component" value="Unassembled WGS sequence"/>
</dbReference>
<accession>A0AAV0BNT3</accession>
<comment type="caution">
    <text evidence="1">The sequence shown here is derived from an EMBL/GenBank/DDBJ whole genome shotgun (WGS) entry which is preliminary data.</text>
</comment>
<evidence type="ECO:0000313" key="2">
    <source>
        <dbReference type="Proteomes" id="UP001153365"/>
    </source>
</evidence>
<keyword evidence="2" id="KW-1185">Reference proteome</keyword>
<gene>
    <name evidence="1" type="ORF">PPACK8108_LOCUS23342</name>
</gene>
<protein>
    <submittedName>
        <fullName evidence="1">Uncharacterized protein</fullName>
    </submittedName>
</protein>
<organism evidence="1 2">
    <name type="scientific">Phakopsora pachyrhizi</name>
    <name type="common">Asian soybean rust disease fungus</name>
    <dbReference type="NCBI Taxonomy" id="170000"/>
    <lineage>
        <taxon>Eukaryota</taxon>
        <taxon>Fungi</taxon>
        <taxon>Dikarya</taxon>
        <taxon>Basidiomycota</taxon>
        <taxon>Pucciniomycotina</taxon>
        <taxon>Pucciniomycetes</taxon>
        <taxon>Pucciniales</taxon>
        <taxon>Phakopsoraceae</taxon>
        <taxon>Phakopsora</taxon>
    </lineage>
</organism>
<dbReference type="AlphaFoldDB" id="A0AAV0BNT3"/>
<reference evidence="1" key="1">
    <citation type="submission" date="2022-06" db="EMBL/GenBank/DDBJ databases">
        <authorList>
            <consortium name="SYNGENTA / RWTH Aachen University"/>
        </authorList>
    </citation>
    <scope>NUCLEOTIDE SEQUENCE</scope>
</reference>
<sequence length="120" mass="13664">MSQGTDKTEEELFPLDSSNHFSYFQRSESLMGWFKNSQREIDASDPSIRLILQASKEDLGNYLGIVDAAEEDFEEARKTGEIPSSDSDLQTLGITQYRSRARANWQLRSNLAVWNLSRGL</sequence>
<evidence type="ECO:0000313" key="1">
    <source>
        <dbReference type="EMBL" id="CAH7688380.1"/>
    </source>
</evidence>
<dbReference type="EMBL" id="CALTRL010005979">
    <property type="protein sequence ID" value="CAH7688380.1"/>
    <property type="molecule type" value="Genomic_DNA"/>
</dbReference>
<proteinExistence type="predicted"/>